<dbReference type="InterPro" id="IPR036388">
    <property type="entry name" value="WH-like_DNA-bd_sf"/>
</dbReference>
<evidence type="ECO:0000259" key="6">
    <source>
        <dbReference type="Pfam" id="PF04542"/>
    </source>
</evidence>
<sequence length="237" mass="27044">MLAGQSKRMSSAVALPPARRLSDLLSSGLKPRAKAKREVTDQPRTDEDAQLVARTQDGDVAAFDQLVVKYTPRLYGLVYNMTSNHEDTNDLLQDVFSKAYKSIRGFRGKSSFYTWIHSIAVNMTLNFLKKRGRRFNLSLDDVDSSVQNDKEFLELTQTSSPVREADLSELQVRLNEAMQKLSDEHRAVVTMFHIQGMPHAEISKILRVSEGTVRSRLFYANRQLQNYLDEFRKNPVS</sequence>
<evidence type="ECO:0000256" key="4">
    <source>
        <dbReference type="ARBA" id="ARBA00023163"/>
    </source>
</evidence>
<dbReference type="InterPro" id="IPR014284">
    <property type="entry name" value="RNA_pol_sigma-70_dom"/>
</dbReference>
<keyword evidence="3" id="KW-0731">Sigma factor</keyword>
<comment type="similarity">
    <text evidence="1">Belongs to the sigma-70 factor family. ECF subfamily.</text>
</comment>
<evidence type="ECO:0000313" key="8">
    <source>
        <dbReference type="EMBL" id="CAA9226684.1"/>
    </source>
</evidence>
<dbReference type="InterPro" id="IPR013324">
    <property type="entry name" value="RNA_pol_sigma_r3/r4-like"/>
</dbReference>
<dbReference type="EMBL" id="CADCTA010000047">
    <property type="protein sequence ID" value="CAA9226684.1"/>
    <property type="molecule type" value="Genomic_DNA"/>
</dbReference>
<evidence type="ECO:0000259" key="7">
    <source>
        <dbReference type="Pfam" id="PF08281"/>
    </source>
</evidence>
<organism evidence="8">
    <name type="scientific">uncultured Chthoniobacterales bacterium</name>
    <dbReference type="NCBI Taxonomy" id="1836801"/>
    <lineage>
        <taxon>Bacteria</taxon>
        <taxon>Pseudomonadati</taxon>
        <taxon>Verrucomicrobiota</taxon>
        <taxon>Spartobacteria</taxon>
        <taxon>Chthoniobacterales</taxon>
        <taxon>environmental samples</taxon>
    </lineage>
</organism>
<keyword evidence="2" id="KW-0805">Transcription regulation</keyword>
<feature type="region of interest" description="Disordered" evidence="5">
    <location>
        <begin position="26"/>
        <end position="46"/>
    </location>
</feature>
<evidence type="ECO:0000256" key="5">
    <source>
        <dbReference type="SAM" id="MobiDB-lite"/>
    </source>
</evidence>
<feature type="compositionally biased region" description="Basic and acidic residues" evidence="5">
    <location>
        <begin position="36"/>
        <end position="46"/>
    </location>
</feature>
<reference evidence="8" key="1">
    <citation type="submission" date="2020-02" db="EMBL/GenBank/DDBJ databases">
        <authorList>
            <person name="Meier V. D."/>
        </authorList>
    </citation>
    <scope>NUCLEOTIDE SEQUENCE</scope>
    <source>
        <strain evidence="8">AVDCRST_MAG42</strain>
    </source>
</reference>
<dbReference type="GO" id="GO:0006352">
    <property type="term" value="P:DNA-templated transcription initiation"/>
    <property type="evidence" value="ECO:0007669"/>
    <property type="project" value="InterPro"/>
</dbReference>
<protein>
    <submittedName>
        <fullName evidence="8">RNA polymerase sigma factor RpoE</fullName>
    </submittedName>
</protein>
<dbReference type="NCBIfam" id="TIGR02937">
    <property type="entry name" value="sigma70-ECF"/>
    <property type="match status" value="1"/>
</dbReference>
<feature type="domain" description="RNA polymerase sigma-70 region 2" evidence="6">
    <location>
        <begin position="66"/>
        <end position="134"/>
    </location>
</feature>
<dbReference type="PANTHER" id="PTHR43133:SF51">
    <property type="entry name" value="RNA POLYMERASE SIGMA FACTOR"/>
    <property type="match status" value="1"/>
</dbReference>
<dbReference type="Gene3D" id="1.10.1740.10">
    <property type="match status" value="1"/>
</dbReference>
<dbReference type="SUPFAM" id="SSF88946">
    <property type="entry name" value="Sigma2 domain of RNA polymerase sigma factors"/>
    <property type="match status" value="1"/>
</dbReference>
<dbReference type="PANTHER" id="PTHR43133">
    <property type="entry name" value="RNA POLYMERASE ECF-TYPE SIGMA FACTO"/>
    <property type="match status" value="1"/>
</dbReference>
<evidence type="ECO:0000256" key="3">
    <source>
        <dbReference type="ARBA" id="ARBA00023082"/>
    </source>
</evidence>
<evidence type="ECO:0000256" key="2">
    <source>
        <dbReference type="ARBA" id="ARBA00023015"/>
    </source>
</evidence>
<dbReference type="InterPro" id="IPR013325">
    <property type="entry name" value="RNA_pol_sigma_r2"/>
</dbReference>
<gene>
    <name evidence="8" type="ORF">AVDCRST_MAG42-887</name>
</gene>
<dbReference type="InterPro" id="IPR007627">
    <property type="entry name" value="RNA_pol_sigma70_r2"/>
</dbReference>
<name>A0A6J4HMH5_9BACT</name>
<dbReference type="Gene3D" id="1.10.10.10">
    <property type="entry name" value="Winged helix-like DNA-binding domain superfamily/Winged helix DNA-binding domain"/>
    <property type="match status" value="1"/>
</dbReference>
<keyword evidence="4" id="KW-0804">Transcription</keyword>
<proteinExistence type="inferred from homology"/>
<dbReference type="AlphaFoldDB" id="A0A6J4HMH5"/>
<dbReference type="InterPro" id="IPR013249">
    <property type="entry name" value="RNA_pol_sigma70_r4_t2"/>
</dbReference>
<dbReference type="GO" id="GO:0003677">
    <property type="term" value="F:DNA binding"/>
    <property type="evidence" value="ECO:0007669"/>
    <property type="project" value="InterPro"/>
</dbReference>
<evidence type="ECO:0000256" key="1">
    <source>
        <dbReference type="ARBA" id="ARBA00010641"/>
    </source>
</evidence>
<dbReference type="SUPFAM" id="SSF88659">
    <property type="entry name" value="Sigma3 and sigma4 domains of RNA polymerase sigma factors"/>
    <property type="match status" value="1"/>
</dbReference>
<dbReference type="InterPro" id="IPR039425">
    <property type="entry name" value="RNA_pol_sigma-70-like"/>
</dbReference>
<dbReference type="CDD" id="cd06171">
    <property type="entry name" value="Sigma70_r4"/>
    <property type="match status" value="1"/>
</dbReference>
<dbReference type="GO" id="GO:0016987">
    <property type="term" value="F:sigma factor activity"/>
    <property type="evidence" value="ECO:0007669"/>
    <property type="project" value="UniProtKB-KW"/>
</dbReference>
<accession>A0A6J4HMH5</accession>
<feature type="domain" description="RNA polymerase sigma factor 70 region 4 type 2" evidence="7">
    <location>
        <begin position="173"/>
        <end position="218"/>
    </location>
</feature>
<dbReference type="Pfam" id="PF04542">
    <property type="entry name" value="Sigma70_r2"/>
    <property type="match status" value="1"/>
</dbReference>
<dbReference type="Pfam" id="PF08281">
    <property type="entry name" value="Sigma70_r4_2"/>
    <property type="match status" value="1"/>
</dbReference>